<proteinExistence type="predicted"/>
<accession>A0A9D2M181</accession>
<feature type="domain" description="Cobalamin synthesis G N-terminal" evidence="2">
    <location>
        <begin position="39"/>
        <end position="119"/>
    </location>
</feature>
<reference evidence="3" key="2">
    <citation type="submission" date="2021-04" db="EMBL/GenBank/DDBJ databases">
        <authorList>
            <person name="Gilroy R."/>
        </authorList>
    </citation>
    <scope>NUCLEOTIDE SEQUENCE</scope>
    <source>
        <strain evidence="3">ChiBcec8-14828</strain>
    </source>
</reference>
<name>A0A9D2M181_9FIRM</name>
<dbReference type="Gene3D" id="3.30.420.180">
    <property type="entry name" value="CobE/GbiG C-terminal domain"/>
    <property type="match status" value="1"/>
</dbReference>
<dbReference type="GO" id="GO:0016787">
    <property type="term" value="F:hydrolase activity"/>
    <property type="evidence" value="ECO:0007669"/>
    <property type="project" value="UniProtKB-KW"/>
</dbReference>
<gene>
    <name evidence="3" type="ORF">H9943_01670</name>
</gene>
<dbReference type="InterPro" id="IPR038029">
    <property type="entry name" value="GbiG_N_sf"/>
</dbReference>
<dbReference type="PANTHER" id="PTHR37477:SF1">
    <property type="entry name" value="COBALT-PRECORRIN-5A HYDROLASE"/>
    <property type="match status" value="1"/>
</dbReference>
<dbReference type="SUPFAM" id="SSF159664">
    <property type="entry name" value="CobE/GbiG C-terminal domain-like"/>
    <property type="match status" value="1"/>
</dbReference>
<dbReference type="SUPFAM" id="SSF159672">
    <property type="entry name" value="CbiG N-terminal domain-like"/>
    <property type="match status" value="1"/>
</dbReference>
<sequence>MSLYYLAFTEKGMQLAHTMAQHTGGEVSRSGKPMTAAQWTKRYFQKGNVLVFLGACGIAVRSIAPCVKDKTTDAAVLVLDEAGRYVIPILSGHLGCANDWARILARKIGAVPVLTTATDVRGVFAVDEWAKRQNMALCHTENIVTCSSRLLEGKEVVFSSPWEIQGTPPTNITIAQSGQAQVVLSVFRQPQQVLHLVPRIVVLGVGCRRGIEQERLAEQINRFLEQAELCMEAVCAVATIDIKKNEPALTAFCHERGLPLLTYSAQELAAVQGTFSASEFVKKTVGVENVCERAACLAAKGELLLPKLAGGGVTVAAAQKEFTPDWSWTN</sequence>
<dbReference type="EMBL" id="DWYA01000015">
    <property type="protein sequence ID" value="HJB39087.1"/>
    <property type="molecule type" value="Genomic_DNA"/>
</dbReference>
<dbReference type="PANTHER" id="PTHR37477">
    <property type="entry name" value="COBALT-PRECORRIN-5A HYDROLASE"/>
    <property type="match status" value="1"/>
</dbReference>
<dbReference type="GO" id="GO:0009236">
    <property type="term" value="P:cobalamin biosynthetic process"/>
    <property type="evidence" value="ECO:0007669"/>
    <property type="project" value="InterPro"/>
</dbReference>
<dbReference type="InterPro" id="IPR052553">
    <property type="entry name" value="CbiG_hydrolase"/>
</dbReference>
<dbReference type="InterPro" id="IPR021744">
    <property type="entry name" value="CbiG_N"/>
</dbReference>
<evidence type="ECO:0000259" key="1">
    <source>
        <dbReference type="Pfam" id="PF01890"/>
    </source>
</evidence>
<keyword evidence="3" id="KW-0378">Hydrolase</keyword>
<protein>
    <submittedName>
        <fullName evidence="3">Cobalt-precorrin 5A hydrolase</fullName>
    </submittedName>
</protein>
<comment type="caution">
    <text evidence="3">The sequence shown here is derived from an EMBL/GenBank/DDBJ whole genome shotgun (WGS) entry which is preliminary data.</text>
</comment>
<evidence type="ECO:0000313" key="4">
    <source>
        <dbReference type="Proteomes" id="UP000824209"/>
    </source>
</evidence>
<dbReference type="Proteomes" id="UP000824209">
    <property type="component" value="Unassembled WGS sequence"/>
</dbReference>
<dbReference type="Gene3D" id="3.40.50.11220">
    <property type="match status" value="1"/>
</dbReference>
<dbReference type="AlphaFoldDB" id="A0A9D2M181"/>
<dbReference type="InterPro" id="IPR002750">
    <property type="entry name" value="CobE/GbiG_C"/>
</dbReference>
<organism evidence="3 4">
    <name type="scientific">Candidatus Ruthenibacterium avium</name>
    <dbReference type="NCBI Taxonomy" id="2838751"/>
    <lineage>
        <taxon>Bacteria</taxon>
        <taxon>Bacillati</taxon>
        <taxon>Bacillota</taxon>
        <taxon>Clostridia</taxon>
        <taxon>Eubacteriales</taxon>
        <taxon>Oscillospiraceae</taxon>
        <taxon>Ruthenibacterium</taxon>
    </lineage>
</organism>
<evidence type="ECO:0000259" key="2">
    <source>
        <dbReference type="Pfam" id="PF11760"/>
    </source>
</evidence>
<evidence type="ECO:0000313" key="3">
    <source>
        <dbReference type="EMBL" id="HJB39087.1"/>
    </source>
</evidence>
<dbReference type="Pfam" id="PF11760">
    <property type="entry name" value="CbiG_N"/>
    <property type="match status" value="1"/>
</dbReference>
<feature type="domain" description="CobE/GbiG C-terminal" evidence="1">
    <location>
        <begin position="201"/>
        <end position="318"/>
    </location>
</feature>
<dbReference type="Pfam" id="PF01890">
    <property type="entry name" value="CbiG_C"/>
    <property type="match status" value="1"/>
</dbReference>
<dbReference type="InterPro" id="IPR036518">
    <property type="entry name" value="CobE/GbiG_C_sf"/>
</dbReference>
<reference evidence="3" key="1">
    <citation type="journal article" date="2021" name="PeerJ">
        <title>Extensive microbial diversity within the chicken gut microbiome revealed by metagenomics and culture.</title>
        <authorList>
            <person name="Gilroy R."/>
            <person name="Ravi A."/>
            <person name="Getino M."/>
            <person name="Pursley I."/>
            <person name="Horton D.L."/>
            <person name="Alikhan N.F."/>
            <person name="Baker D."/>
            <person name="Gharbi K."/>
            <person name="Hall N."/>
            <person name="Watson M."/>
            <person name="Adriaenssens E.M."/>
            <person name="Foster-Nyarko E."/>
            <person name="Jarju S."/>
            <person name="Secka A."/>
            <person name="Antonio M."/>
            <person name="Oren A."/>
            <person name="Chaudhuri R.R."/>
            <person name="La Ragione R."/>
            <person name="Hildebrand F."/>
            <person name="Pallen M.J."/>
        </authorList>
    </citation>
    <scope>NUCLEOTIDE SEQUENCE</scope>
    <source>
        <strain evidence="3">ChiBcec8-14828</strain>
    </source>
</reference>